<evidence type="ECO:0000313" key="7">
    <source>
        <dbReference type="Proteomes" id="UP000738349"/>
    </source>
</evidence>
<name>A0A9P9J6M5_9HYPO</name>
<dbReference type="InterPro" id="IPR002364">
    <property type="entry name" value="Quin_OxRdtase/zeta-crystal_CS"/>
</dbReference>
<evidence type="ECO:0000256" key="1">
    <source>
        <dbReference type="ARBA" id="ARBA00022857"/>
    </source>
</evidence>
<dbReference type="GO" id="GO:0035925">
    <property type="term" value="F:mRNA 3'-UTR AU-rich region binding"/>
    <property type="evidence" value="ECO:0007669"/>
    <property type="project" value="TreeGrafter"/>
</dbReference>
<keyword evidence="1" id="KW-0521">NADP</keyword>
<evidence type="ECO:0000313" key="6">
    <source>
        <dbReference type="EMBL" id="KAH7143762.1"/>
    </source>
</evidence>
<dbReference type="OrthoDB" id="48317at2759"/>
<dbReference type="FunFam" id="3.40.50.720:FF:000053">
    <property type="entry name" value="Quinone oxidoreductase 1"/>
    <property type="match status" value="1"/>
</dbReference>
<dbReference type="InterPro" id="IPR013154">
    <property type="entry name" value="ADH-like_N"/>
</dbReference>
<dbReference type="CDD" id="cd05286">
    <property type="entry name" value="QOR2"/>
    <property type="match status" value="1"/>
</dbReference>
<proteinExistence type="predicted"/>
<dbReference type="Gene3D" id="3.40.50.720">
    <property type="entry name" value="NAD(P)-binding Rossmann-like Domain"/>
    <property type="match status" value="1"/>
</dbReference>
<accession>A0A9P9J6M5</accession>
<dbReference type="InterPro" id="IPR011032">
    <property type="entry name" value="GroES-like_sf"/>
</dbReference>
<dbReference type="InterPro" id="IPR020843">
    <property type="entry name" value="ER"/>
</dbReference>
<reference evidence="6" key="1">
    <citation type="journal article" date="2021" name="Nat. Commun.">
        <title>Genetic determinants of endophytism in the Arabidopsis root mycobiome.</title>
        <authorList>
            <person name="Mesny F."/>
            <person name="Miyauchi S."/>
            <person name="Thiergart T."/>
            <person name="Pickel B."/>
            <person name="Atanasova L."/>
            <person name="Karlsson M."/>
            <person name="Huettel B."/>
            <person name="Barry K.W."/>
            <person name="Haridas S."/>
            <person name="Chen C."/>
            <person name="Bauer D."/>
            <person name="Andreopoulos W."/>
            <person name="Pangilinan J."/>
            <person name="LaButti K."/>
            <person name="Riley R."/>
            <person name="Lipzen A."/>
            <person name="Clum A."/>
            <person name="Drula E."/>
            <person name="Henrissat B."/>
            <person name="Kohler A."/>
            <person name="Grigoriev I.V."/>
            <person name="Martin F.M."/>
            <person name="Hacquard S."/>
        </authorList>
    </citation>
    <scope>NUCLEOTIDE SEQUENCE</scope>
    <source>
        <strain evidence="6">MPI-CAGE-AT-0147</strain>
    </source>
</reference>
<dbReference type="SUPFAM" id="SSF51735">
    <property type="entry name" value="NAD(P)-binding Rossmann-fold domains"/>
    <property type="match status" value="1"/>
</dbReference>
<dbReference type="GO" id="GO:0003960">
    <property type="term" value="F:quinone reductase (NADPH) activity"/>
    <property type="evidence" value="ECO:0007669"/>
    <property type="project" value="InterPro"/>
</dbReference>
<dbReference type="Gene3D" id="3.90.180.10">
    <property type="entry name" value="Medium-chain alcohol dehydrogenases, catalytic domain"/>
    <property type="match status" value="1"/>
</dbReference>
<comment type="caution">
    <text evidence="6">The sequence shown here is derived from an EMBL/GenBank/DDBJ whole genome shotgun (WGS) entry which is preliminary data.</text>
</comment>
<keyword evidence="7" id="KW-1185">Reference proteome</keyword>
<dbReference type="PANTHER" id="PTHR48106:SF13">
    <property type="entry name" value="QUINONE OXIDOREDUCTASE-RELATED"/>
    <property type="match status" value="1"/>
</dbReference>
<dbReference type="Pfam" id="PF00107">
    <property type="entry name" value="ADH_zinc_N"/>
    <property type="match status" value="1"/>
</dbReference>
<dbReference type="InterPro" id="IPR047618">
    <property type="entry name" value="QOR-like"/>
</dbReference>
<dbReference type="AlphaFoldDB" id="A0A9P9J6M5"/>
<dbReference type="GO" id="GO:0005829">
    <property type="term" value="C:cytosol"/>
    <property type="evidence" value="ECO:0007669"/>
    <property type="project" value="TreeGrafter"/>
</dbReference>
<feature type="domain" description="Enoyl reductase (ER)" evidence="5">
    <location>
        <begin position="17"/>
        <end position="326"/>
    </location>
</feature>
<dbReference type="Pfam" id="PF08240">
    <property type="entry name" value="ADH_N"/>
    <property type="match status" value="1"/>
</dbReference>
<dbReference type="SMART" id="SM00829">
    <property type="entry name" value="PKS_ER"/>
    <property type="match status" value="1"/>
</dbReference>
<dbReference type="GO" id="GO:0070402">
    <property type="term" value="F:NADPH binding"/>
    <property type="evidence" value="ECO:0007669"/>
    <property type="project" value="TreeGrafter"/>
</dbReference>
<dbReference type="PROSITE" id="PS01162">
    <property type="entry name" value="QOR_ZETA_CRYSTAL"/>
    <property type="match status" value="1"/>
</dbReference>
<dbReference type="SUPFAM" id="SSF50129">
    <property type="entry name" value="GroES-like"/>
    <property type="match status" value="1"/>
</dbReference>
<dbReference type="InterPro" id="IPR036291">
    <property type="entry name" value="NAD(P)-bd_dom_sf"/>
</dbReference>
<dbReference type="PANTHER" id="PTHR48106">
    <property type="entry name" value="QUINONE OXIDOREDUCTASE PIG3-RELATED"/>
    <property type="match status" value="1"/>
</dbReference>
<evidence type="ECO:0000259" key="5">
    <source>
        <dbReference type="SMART" id="SM00829"/>
    </source>
</evidence>
<gene>
    <name evidence="6" type="ORF">EDB81DRAFT_652947</name>
</gene>
<dbReference type="EMBL" id="JAGMUV010000009">
    <property type="protein sequence ID" value="KAH7143762.1"/>
    <property type="molecule type" value="Genomic_DNA"/>
</dbReference>
<dbReference type="GO" id="GO:0008270">
    <property type="term" value="F:zinc ion binding"/>
    <property type="evidence" value="ECO:0007669"/>
    <property type="project" value="InterPro"/>
</dbReference>
<keyword evidence="2" id="KW-0560">Oxidoreductase</keyword>
<organism evidence="6 7">
    <name type="scientific">Dactylonectria macrodidyma</name>
    <dbReference type="NCBI Taxonomy" id="307937"/>
    <lineage>
        <taxon>Eukaryota</taxon>
        <taxon>Fungi</taxon>
        <taxon>Dikarya</taxon>
        <taxon>Ascomycota</taxon>
        <taxon>Pezizomycotina</taxon>
        <taxon>Sordariomycetes</taxon>
        <taxon>Hypocreomycetidae</taxon>
        <taxon>Hypocreales</taxon>
        <taxon>Nectriaceae</taxon>
        <taxon>Dactylonectria</taxon>
    </lineage>
</organism>
<evidence type="ECO:0000256" key="4">
    <source>
        <dbReference type="ARBA" id="ARBA00070796"/>
    </source>
</evidence>
<evidence type="ECO:0000256" key="2">
    <source>
        <dbReference type="ARBA" id="ARBA00023002"/>
    </source>
</evidence>
<evidence type="ECO:0000256" key="3">
    <source>
        <dbReference type="ARBA" id="ARBA00043088"/>
    </source>
</evidence>
<protein>
    <recommendedName>
        <fullName evidence="4">Probable quinone oxidoreductase</fullName>
    </recommendedName>
    <alternativeName>
        <fullName evidence="3">NADPH:quinone reductase</fullName>
    </alternativeName>
</protein>
<dbReference type="Proteomes" id="UP000738349">
    <property type="component" value="Unassembled WGS sequence"/>
</dbReference>
<dbReference type="InterPro" id="IPR013149">
    <property type="entry name" value="ADH-like_C"/>
</dbReference>
<sequence length="328" mass="34732">MAPIPSTMKAVQISKNGGVEVLDYNDVPVPTLADGQILVKNEYAGLNYIDTYFRSGLYKVPQFPQTLGREGAGEVVAAHASVSSIPVGARVVFMGTYGTYGEYSAVAAADAIVIPDALSTDKAAAAYLQGLTAWTFVREAGEVKAGQWVLVHAAAGGVGNLLVQMLRAVGAKTIGTASTEEKCALARKNGAGWTINSNDDIVAKVKEITGGHGVDVIFDGVGKSTFDADIEMIAPKGHLVSFGNASGAVPPVNILRLTPKCIRLMRPVVSGYVSDRASLEKYSNELFELITSGKVDILIHDVYPLKEVARAHQDIESRKTTGKLLVKL</sequence>